<evidence type="ECO:0000313" key="1">
    <source>
        <dbReference type="EMBL" id="RUT08171.1"/>
    </source>
</evidence>
<dbReference type="OrthoDB" id="486369at2"/>
<name>A0A433VQ44_9CYAN</name>
<protein>
    <submittedName>
        <fullName evidence="1">Uncharacterized protein</fullName>
    </submittedName>
</protein>
<accession>A0A433VQ44</accession>
<evidence type="ECO:0000313" key="2">
    <source>
        <dbReference type="Proteomes" id="UP000271624"/>
    </source>
</evidence>
<dbReference type="AlphaFoldDB" id="A0A433VQ44"/>
<sequence>MKLDLLQELKQKLTSETDFSKIWLFYMDNFADHPEFIEIGKRAYNKHLDSVVRQTSEEMFGKKVKINHDLTIYIPEHKFFHGPFQAGGRIGGFIYFEDVRVGLIAVSADHPPTGMVKYSRFTELPISKMPKRGFGGFSKQDLN</sequence>
<gene>
    <name evidence="1" type="ORF">DSM106972_013390</name>
</gene>
<keyword evidence="2" id="KW-1185">Reference proteome</keyword>
<reference evidence="1" key="2">
    <citation type="journal article" date="2019" name="Genome Biol. Evol.">
        <title>Day and night: Metabolic profiles and evolutionary relationships of six axenic non-marine cyanobacteria.</title>
        <authorList>
            <person name="Will S.E."/>
            <person name="Henke P."/>
            <person name="Boedeker C."/>
            <person name="Huang S."/>
            <person name="Brinkmann H."/>
            <person name="Rohde M."/>
            <person name="Jarek M."/>
            <person name="Friedl T."/>
            <person name="Seufert S."/>
            <person name="Schumacher M."/>
            <person name="Overmann J."/>
            <person name="Neumann-Schaal M."/>
            <person name="Petersen J."/>
        </authorList>
    </citation>
    <scope>NUCLEOTIDE SEQUENCE [LARGE SCALE GENOMIC DNA]</scope>
    <source>
        <strain evidence="1">PCC 7102</strain>
    </source>
</reference>
<dbReference type="Proteomes" id="UP000271624">
    <property type="component" value="Unassembled WGS sequence"/>
</dbReference>
<dbReference type="RefSeq" id="WP_127080020.1">
    <property type="nucleotide sequence ID" value="NZ_RSCL01000003.1"/>
</dbReference>
<dbReference type="EMBL" id="RSCL01000003">
    <property type="protein sequence ID" value="RUT08171.1"/>
    <property type="molecule type" value="Genomic_DNA"/>
</dbReference>
<reference evidence="1" key="1">
    <citation type="submission" date="2018-12" db="EMBL/GenBank/DDBJ databases">
        <authorList>
            <person name="Will S."/>
            <person name="Neumann-Schaal M."/>
            <person name="Henke P."/>
        </authorList>
    </citation>
    <scope>NUCLEOTIDE SEQUENCE</scope>
    <source>
        <strain evidence="1">PCC 7102</strain>
    </source>
</reference>
<proteinExistence type="predicted"/>
<comment type="caution">
    <text evidence="1">The sequence shown here is derived from an EMBL/GenBank/DDBJ whole genome shotgun (WGS) entry which is preliminary data.</text>
</comment>
<organism evidence="1 2">
    <name type="scientific">Dulcicalothrix desertica PCC 7102</name>
    <dbReference type="NCBI Taxonomy" id="232991"/>
    <lineage>
        <taxon>Bacteria</taxon>
        <taxon>Bacillati</taxon>
        <taxon>Cyanobacteriota</taxon>
        <taxon>Cyanophyceae</taxon>
        <taxon>Nostocales</taxon>
        <taxon>Calotrichaceae</taxon>
        <taxon>Dulcicalothrix</taxon>
    </lineage>
</organism>